<dbReference type="EMBL" id="KZ679127">
    <property type="protein sequence ID" value="PTB80442.1"/>
    <property type="molecule type" value="Genomic_DNA"/>
</dbReference>
<evidence type="ECO:0000313" key="2">
    <source>
        <dbReference type="Proteomes" id="UP000240760"/>
    </source>
</evidence>
<organism evidence="1 2">
    <name type="scientific">Trichoderma longibrachiatum ATCC 18648</name>
    <dbReference type="NCBI Taxonomy" id="983965"/>
    <lineage>
        <taxon>Eukaryota</taxon>
        <taxon>Fungi</taxon>
        <taxon>Dikarya</taxon>
        <taxon>Ascomycota</taxon>
        <taxon>Pezizomycotina</taxon>
        <taxon>Sordariomycetes</taxon>
        <taxon>Hypocreomycetidae</taxon>
        <taxon>Hypocreales</taxon>
        <taxon>Hypocreaceae</taxon>
        <taxon>Trichoderma</taxon>
    </lineage>
</organism>
<protein>
    <submittedName>
        <fullName evidence="1">Uncharacterized protein</fullName>
    </submittedName>
</protein>
<accession>A0A2T4CFZ2</accession>
<keyword evidence="2" id="KW-1185">Reference proteome</keyword>
<reference evidence="1 2" key="1">
    <citation type="submission" date="2016-07" db="EMBL/GenBank/DDBJ databases">
        <title>Multiple horizontal gene transfer events from other fungi enriched the ability of initially mycotrophic Trichoderma (Ascomycota) to feed on dead plant biomass.</title>
        <authorList>
            <consortium name="DOE Joint Genome Institute"/>
            <person name="Aerts A."/>
            <person name="Atanasova L."/>
            <person name="Chenthamara K."/>
            <person name="Zhang J."/>
            <person name="Grujic M."/>
            <person name="Henrissat B."/>
            <person name="Kuo A."/>
            <person name="Salamov A."/>
            <person name="Lipzen A."/>
            <person name="Labutti K."/>
            <person name="Barry K."/>
            <person name="Miao Y."/>
            <person name="Rahimi M.J."/>
            <person name="Shen Q."/>
            <person name="Grigoriev I.V."/>
            <person name="Kubicek C.P."/>
            <person name="Druzhinina I.S."/>
        </authorList>
    </citation>
    <scope>NUCLEOTIDE SEQUENCE [LARGE SCALE GENOMIC DNA]</scope>
    <source>
        <strain evidence="1 2">ATCC 18648</strain>
    </source>
</reference>
<sequence length="86" mass="9449">MSLSLQITTYASGWIAAAAGKDEQPDTGTDMPLEEQLCAYVPISRIAPPSWLMHSTGPLSSYSCKNIFMQRRAGYRESCTGNQCTR</sequence>
<dbReference type="AlphaFoldDB" id="A0A2T4CFZ2"/>
<dbReference type="Proteomes" id="UP000240760">
    <property type="component" value="Unassembled WGS sequence"/>
</dbReference>
<gene>
    <name evidence="1" type="ORF">M440DRAFT_1397802</name>
</gene>
<proteinExistence type="predicted"/>
<name>A0A2T4CFZ2_TRILO</name>
<evidence type="ECO:0000313" key="1">
    <source>
        <dbReference type="EMBL" id="PTB80442.1"/>
    </source>
</evidence>